<keyword evidence="5" id="KW-0496">Mitochondrion</keyword>
<dbReference type="PANTHER" id="PTHR13231">
    <property type="entry name" value="MITOCHONDRIAL RIBOSOMAL PROTEIN S31"/>
    <property type="match status" value="1"/>
</dbReference>
<evidence type="ECO:0000313" key="10">
    <source>
        <dbReference type="Proteomes" id="UP000316759"/>
    </source>
</evidence>
<accession>A0A504YU40</accession>
<keyword evidence="6" id="KW-0687">Ribonucleoprotein</keyword>
<proteinExistence type="inferred from homology"/>
<dbReference type="InterPro" id="IPR026299">
    <property type="entry name" value="MRP-S31"/>
</dbReference>
<gene>
    <name evidence="9" type="ORF">FGIG_12110</name>
</gene>
<evidence type="ECO:0000313" key="9">
    <source>
        <dbReference type="EMBL" id="TPP64803.1"/>
    </source>
</evidence>
<protein>
    <recommendedName>
        <fullName evidence="7">Small ribosomal subunit protein mS31</fullName>
    </recommendedName>
    <alternativeName>
        <fullName evidence="8">28S ribosomal protein S31, mitochondrial</fullName>
    </alternativeName>
</protein>
<reference evidence="9 10" key="1">
    <citation type="submission" date="2019-04" db="EMBL/GenBank/DDBJ databases">
        <title>Annotation for the trematode Fasciola gigantica.</title>
        <authorList>
            <person name="Choi Y.-J."/>
        </authorList>
    </citation>
    <scope>NUCLEOTIDE SEQUENCE [LARGE SCALE GENOMIC DNA]</scope>
    <source>
        <strain evidence="9">Uganda_cow_1</strain>
    </source>
</reference>
<evidence type="ECO:0000256" key="4">
    <source>
        <dbReference type="ARBA" id="ARBA00022980"/>
    </source>
</evidence>
<dbReference type="AlphaFoldDB" id="A0A504YU40"/>
<organism evidence="9 10">
    <name type="scientific">Fasciola gigantica</name>
    <name type="common">Giant liver fluke</name>
    <dbReference type="NCBI Taxonomy" id="46835"/>
    <lineage>
        <taxon>Eukaryota</taxon>
        <taxon>Metazoa</taxon>
        <taxon>Spiralia</taxon>
        <taxon>Lophotrochozoa</taxon>
        <taxon>Platyhelminthes</taxon>
        <taxon>Trematoda</taxon>
        <taxon>Digenea</taxon>
        <taxon>Plagiorchiida</taxon>
        <taxon>Echinostomata</taxon>
        <taxon>Echinostomatoidea</taxon>
        <taxon>Fasciolidae</taxon>
        <taxon>Fasciola</taxon>
    </lineage>
</organism>
<evidence type="ECO:0000256" key="8">
    <source>
        <dbReference type="ARBA" id="ARBA00035363"/>
    </source>
</evidence>
<keyword evidence="4 9" id="KW-0689">Ribosomal protein</keyword>
<evidence type="ECO:0000256" key="3">
    <source>
        <dbReference type="ARBA" id="ARBA00022946"/>
    </source>
</evidence>
<dbReference type="PANTHER" id="PTHR13231:SF3">
    <property type="entry name" value="SMALL RIBOSOMAL SUBUNIT PROTEIN MS31"/>
    <property type="match status" value="1"/>
</dbReference>
<dbReference type="OrthoDB" id="5989925at2759"/>
<dbReference type="STRING" id="46835.A0A504YU40"/>
<dbReference type="Proteomes" id="UP000316759">
    <property type="component" value="Unassembled WGS sequence"/>
</dbReference>
<evidence type="ECO:0000256" key="6">
    <source>
        <dbReference type="ARBA" id="ARBA00023274"/>
    </source>
</evidence>
<keyword evidence="10" id="KW-1185">Reference proteome</keyword>
<keyword evidence="3" id="KW-0809">Transit peptide</keyword>
<evidence type="ECO:0000256" key="7">
    <source>
        <dbReference type="ARBA" id="ARBA00035133"/>
    </source>
</evidence>
<dbReference type="Pfam" id="PF15433">
    <property type="entry name" value="MRP-S31"/>
    <property type="match status" value="1"/>
</dbReference>
<dbReference type="EMBL" id="SUNJ01004006">
    <property type="protein sequence ID" value="TPP64803.1"/>
    <property type="molecule type" value="Genomic_DNA"/>
</dbReference>
<comment type="similarity">
    <text evidence="2">Belongs to the mitochondrion-specific ribosomal protein mS31 family.</text>
</comment>
<name>A0A504YU40_FASGI</name>
<comment type="caution">
    <text evidence="9">The sequence shown here is derived from an EMBL/GenBank/DDBJ whole genome shotgun (WGS) entry which is preliminary data.</text>
</comment>
<dbReference type="GO" id="GO:0005763">
    <property type="term" value="C:mitochondrial small ribosomal subunit"/>
    <property type="evidence" value="ECO:0007669"/>
    <property type="project" value="InterPro"/>
</dbReference>
<evidence type="ECO:0000256" key="2">
    <source>
        <dbReference type="ARBA" id="ARBA00011057"/>
    </source>
</evidence>
<comment type="subcellular location">
    <subcellularLocation>
        <location evidence="1">Mitochondrion</location>
    </subcellularLocation>
</comment>
<sequence>MLTPPLNQFEEWMQWTVEGKLWRFPIDNEQDWDTENNVPFHEHMFLDQYTDKALRKSPPVAAFLDLVCAGLAQNPHFTVAEKRAHLQWYAEYFKDKLESIDASVREELRLVELERKARSTSARSQ</sequence>
<evidence type="ECO:0000256" key="5">
    <source>
        <dbReference type="ARBA" id="ARBA00023128"/>
    </source>
</evidence>
<evidence type="ECO:0000256" key="1">
    <source>
        <dbReference type="ARBA" id="ARBA00004173"/>
    </source>
</evidence>
<dbReference type="GO" id="GO:0003735">
    <property type="term" value="F:structural constituent of ribosome"/>
    <property type="evidence" value="ECO:0007669"/>
    <property type="project" value="InterPro"/>
</dbReference>